<name>A0ABQ9EK21_TEGGR</name>
<feature type="region of interest" description="Disordered" evidence="1">
    <location>
        <begin position="318"/>
        <end position="355"/>
    </location>
</feature>
<evidence type="ECO:0000259" key="2">
    <source>
        <dbReference type="PROSITE" id="PS50132"/>
    </source>
</evidence>
<keyword evidence="4" id="KW-1185">Reference proteome</keyword>
<feature type="region of interest" description="Disordered" evidence="1">
    <location>
        <begin position="525"/>
        <end position="648"/>
    </location>
</feature>
<dbReference type="Gene3D" id="1.10.167.10">
    <property type="entry name" value="Regulator of G-protein Signalling 4, domain 2"/>
    <property type="match status" value="3"/>
</dbReference>
<feature type="compositionally biased region" description="Low complexity" evidence="1">
    <location>
        <begin position="589"/>
        <end position="604"/>
    </location>
</feature>
<proteinExistence type="predicted"/>
<comment type="caution">
    <text evidence="3">The sequence shown here is derived from an EMBL/GenBank/DDBJ whole genome shotgun (WGS) entry which is preliminary data.</text>
</comment>
<feature type="compositionally biased region" description="Basic and acidic residues" evidence="1">
    <location>
        <begin position="225"/>
        <end position="234"/>
    </location>
</feature>
<evidence type="ECO:0000256" key="1">
    <source>
        <dbReference type="SAM" id="MobiDB-lite"/>
    </source>
</evidence>
<reference evidence="3 4" key="1">
    <citation type="submission" date="2022-12" db="EMBL/GenBank/DDBJ databases">
        <title>Chromosome-level genome of Tegillarca granosa.</title>
        <authorList>
            <person name="Kim J."/>
        </authorList>
    </citation>
    <scope>NUCLEOTIDE SEQUENCE [LARGE SCALE GENOMIC DNA]</scope>
    <source>
        <strain evidence="3">Teg-2019</strain>
        <tissue evidence="3">Adductor muscle</tissue>
    </source>
</reference>
<feature type="compositionally biased region" description="Low complexity" evidence="1">
    <location>
        <begin position="537"/>
        <end position="554"/>
    </location>
</feature>
<accession>A0ABQ9EK21</accession>
<feature type="compositionally biased region" description="Low complexity" evidence="1">
    <location>
        <begin position="1283"/>
        <end position="1292"/>
    </location>
</feature>
<dbReference type="EMBL" id="JARBDR010000813">
    <property type="protein sequence ID" value="KAJ8305617.1"/>
    <property type="molecule type" value="Genomic_DNA"/>
</dbReference>
<dbReference type="InterPro" id="IPR044926">
    <property type="entry name" value="RGS_subdomain_2"/>
</dbReference>
<feature type="region of interest" description="Disordered" evidence="1">
    <location>
        <begin position="1264"/>
        <end position="1366"/>
    </location>
</feature>
<dbReference type="Proteomes" id="UP001217089">
    <property type="component" value="Unassembled WGS sequence"/>
</dbReference>
<feature type="domain" description="RGS" evidence="2">
    <location>
        <begin position="1016"/>
        <end position="1122"/>
    </location>
</feature>
<feature type="compositionally biased region" description="Polar residues" evidence="1">
    <location>
        <begin position="605"/>
        <end position="623"/>
    </location>
</feature>
<dbReference type="SUPFAM" id="SSF48097">
    <property type="entry name" value="Regulator of G-protein signaling, RGS"/>
    <property type="match status" value="4"/>
</dbReference>
<dbReference type="InterPro" id="IPR036305">
    <property type="entry name" value="RGS_sf"/>
</dbReference>
<feature type="region of interest" description="Disordered" evidence="1">
    <location>
        <begin position="501"/>
        <end position="520"/>
    </location>
</feature>
<feature type="compositionally biased region" description="Polar residues" evidence="1">
    <location>
        <begin position="632"/>
        <end position="644"/>
    </location>
</feature>
<dbReference type="Pfam" id="PF00615">
    <property type="entry name" value="RGS"/>
    <property type="match status" value="3"/>
</dbReference>
<sequence length="1366" mass="157675">MDAFLESEFYMEYRLGKLLSQAKIIGDHGEYVLMKIDDRVRTKKVKKKPEDELPKIDPKEQLMKEMYVSMGDTNTTDTDAWYNFAQMSKDTSTTYVSVSRPKSAEILRRPTSARPVSAYSTLDGYQRSESGMGSSVRSSLYSGRYTSKHSLDEDDDVYSSKLFQTDGKQMTPRPSDSVCVVAEDYTAKRRRPFSSTVYSYPKLESVEADADNESGFGGDDGDSVGSKDKGHVEDVENEQDENVTNTRCSSQNSIIFKNIDDLGTAIVAAVMKRSVSSLTNREEDEVISNPDIQSLFPVDVLKEYNVDMLDRVSFVEEPQLSEEDKEVKEVMEESKKEEDKKKDEESDVDSLLDSEDDYEECDTHFRTTKRKITNLTARRGIEEFKKFLSGTAGEKHWKLWIDIDRTRLMENDDHLQYYLVGLKEKYHKPGAPFELTTEQKVNLGLTEGASWRVDKLHSIQNRIAEPLILYWAPRFLLKQMLQVDPNNSSLYHNMQKLKATKENYPNPPTASLLPLRPKSCVPRIQRKAPTPSETPISSVASSTDTSTPVTSPPVGLRRVYSPSAVKAIEGKTRQEEKRKKMLTAKMDSSKSTSPRLKSSSRSSPNIQTKESTPTSRPATARSDTSSKHQPRSRPSSAGSVQSDAGSKASDVSEFFGGNRVETLFKALHYEKESGAFLRKYIESVENKNWMNNLNFWTNLQEYHQLFYADCLDIYIVTKKAKTIYSKYIVPGAFRHIGCSREVSRDIYKRLNPPFEDLFDAAEEYCIEILYTAWVQMNEVEVQTYQKVELITVPRHLETKSKYVHNLQKRGLIKQRILTPEDPMEGYQDPVYDETLIEKIPEEFRDYSWEKLIQNRIELQHFNQFLNENYASMDLQCWMDIEAFRRMHGDEKKRDAKAKELKTKYLTKKYFFGPNSPAGKEGQDKVVAAGGGYGKLMEERPPNPILLEAQKYVRERLEKKWLPLFLATQAFAERQKPKLGMDNVVDDVLVQKRKKSQAIYKFLDSSKWLSPTKEIITFRNALRNPVTALQFRRYVSIEGELLENDVLFWLEVQKFKELYHPHSDEQLILTKINYIINCFIDSQIPPSIQIDIPSEMAEKIVERKYERSPYLFREAQFAVFRYLFQYWNKFCDFRENLASDELLPKIERQRRHARIRERREQKRLEEKAQKRLLRQIRKRYGKSSSKFVEAERRIAMGLPPAGEEDDGFNELFAHEPEGSVGEEEEVEGMHGKDKISWSYSNYMNALEKEDILNNTDETTFSSLMSDNASETKELAEDDKESITSKKSASQSSLNKKEMRSDHTQTENRKTTRFAEPENKGKRKGKDGRKLSLAPLEEEALEEELPTKPPPKKSIKTKSHSPQLLQKR</sequence>
<feature type="compositionally biased region" description="Basic and acidic residues" evidence="1">
    <location>
        <begin position="325"/>
        <end position="344"/>
    </location>
</feature>
<feature type="compositionally biased region" description="Basic residues" evidence="1">
    <location>
        <begin position="1348"/>
        <end position="1357"/>
    </location>
</feature>
<feature type="domain" description="RGS" evidence="2">
    <location>
        <begin position="847"/>
        <end position="970"/>
    </location>
</feature>
<feature type="compositionally biased region" description="Basic and acidic residues" evidence="1">
    <location>
        <begin position="1293"/>
        <end position="1318"/>
    </location>
</feature>
<dbReference type="PROSITE" id="PS50132">
    <property type="entry name" value="RGS"/>
    <property type="match status" value="3"/>
</dbReference>
<feature type="compositionally biased region" description="Acidic residues" evidence="1">
    <location>
        <begin position="345"/>
        <end position="355"/>
    </location>
</feature>
<dbReference type="SMART" id="SM00315">
    <property type="entry name" value="RGS"/>
    <property type="match status" value="2"/>
</dbReference>
<evidence type="ECO:0000313" key="4">
    <source>
        <dbReference type="Proteomes" id="UP001217089"/>
    </source>
</evidence>
<dbReference type="InterPro" id="IPR042651">
    <property type="entry name" value="Rgs22"/>
</dbReference>
<protein>
    <recommendedName>
        <fullName evidence="2">RGS domain-containing protein</fullName>
    </recommendedName>
</protein>
<organism evidence="3 4">
    <name type="scientific">Tegillarca granosa</name>
    <name type="common">Malaysian cockle</name>
    <name type="synonym">Anadara granosa</name>
    <dbReference type="NCBI Taxonomy" id="220873"/>
    <lineage>
        <taxon>Eukaryota</taxon>
        <taxon>Metazoa</taxon>
        <taxon>Spiralia</taxon>
        <taxon>Lophotrochozoa</taxon>
        <taxon>Mollusca</taxon>
        <taxon>Bivalvia</taxon>
        <taxon>Autobranchia</taxon>
        <taxon>Pteriomorphia</taxon>
        <taxon>Arcoida</taxon>
        <taxon>Arcoidea</taxon>
        <taxon>Arcidae</taxon>
        <taxon>Tegillarca</taxon>
    </lineage>
</organism>
<feature type="compositionally biased region" description="Basic and acidic residues" evidence="1">
    <location>
        <begin position="568"/>
        <end position="578"/>
    </location>
</feature>
<feature type="domain" description="RGS" evidence="2">
    <location>
        <begin position="663"/>
        <end position="769"/>
    </location>
</feature>
<evidence type="ECO:0000313" key="3">
    <source>
        <dbReference type="EMBL" id="KAJ8305617.1"/>
    </source>
</evidence>
<dbReference type="PANTHER" id="PTHR46583:SF1">
    <property type="entry name" value="REGULATOR OF G-PROTEIN SIGNALING 22"/>
    <property type="match status" value="1"/>
</dbReference>
<dbReference type="InterPro" id="IPR016137">
    <property type="entry name" value="RGS"/>
</dbReference>
<gene>
    <name evidence="3" type="ORF">KUTeg_016162</name>
</gene>
<feature type="region of interest" description="Disordered" evidence="1">
    <location>
        <begin position="210"/>
        <end position="246"/>
    </location>
</feature>
<dbReference type="PANTHER" id="PTHR46583">
    <property type="entry name" value="REGULATOR OF G-PROTEIN SIGNALING 22"/>
    <property type="match status" value="1"/>
</dbReference>